<dbReference type="SMART" id="SM00342">
    <property type="entry name" value="HTH_ARAC"/>
    <property type="match status" value="1"/>
</dbReference>
<dbReference type="Proteomes" id="UP000234240">
    <property type="component" value="Unassembled WGS sequence"/>
</dbReference>
<keyword evidence="2" id="KW-0238">DNA-binding</keyword>
<dbReference type="InterPro" id="IPR018062">
    <property type="entry name" value="HTH_AraC-typ_CS"/>
</dbReference>
<dbReference type="SUPFAM" id="SSF46689">
    <property type="entry name" value="Homeodomain-like"/>
    <property type="match status" value="2"/>
</dbReference>
<keyword evidence="1" id="KW-0805">Transcription regulation</keyword>
<dbReference type="PROSITE" id="PS01124">
    <property type="entry name" value="HTH_ARAC_FAMILY_2"/>
    <property type="match status" value="1"/>
</dbReference>
<protein>
    <submittedName>
        <fullName evidence="5">AraC family transcriptional regulator</fullName>
    </submittedName>
</protein>
<dbReference type="Pfam" id="PF12852">
    <property type="entry name" value="Cupin_6"/>
    <property type="match status" value="1"/>
</dbReference>
<dbReference type="Pfam" id="PF12833">
    <property type="entry name" value="HTH_18"/>
    <property type="match status" value="1"/>
</dbReference>
<gene>
    <name evidence="5" type="ORF">CYR55_06530</name>
</gene>
<dbReference type="AlphaFoldDB" id="A0A2N5EC92"/>
<dbReference type="InterPro" id="IPR020449">
    <property type="entry name" value="Tscrpt_reg_AraC-type_HTH"/>
</dbReference>
<dbReference type="PANTHER" id="PTHR46796">
    <property type="entry name" value="HTH-TYPE TRANSCRIPTIONAL ACTIVATOR RHAS-RELATED"/>
    <property type="match status" value="1"/>
</dbReference>
<dbReference type="GO" id="GO:0003700">
    <property type="term" value="F:DNA-binding transcription factor activity"/>
    <property type="evidence" value="ECO:0007669"/>
    <property type="project" value="InterPro"/>
</dbReference>
<dbReference type="InterPro" id="IPR018060">
    <property type="entry name" value="HTH_AraC"/>
</dbReference>
<proteinExistence type="predicted"/>
<dbReference type="Gene3D" id="1.10.10.60">
    <property type="entry name" value="Homeodomain-like"/>
    <property type="match status" value="2"/>
</dbReference>
<dbReference type="PRINTS" id="PR00032">
    <property type="entry name" value="HTHARAC"/>
</dbReference>
<dbReference type="RefSeq" id="WP_101815564.1">
    <property type="nucleotide sequence ID" value="NZ_PJZF01000004.1"/>
</dbReference>
<dbReference type="InterPro" id="IPR050204">
    <property type="entry name" value="AraC_XylS_family_regulators"/>
</dbReference>
<keyword evidence="3" id="KW-0804">Transcription</keyword>
<dbReference type="PANTHER" id="PTHR46796:SF7">
    <property type="entry name" value="ARAC FAMILY TRANSCRIPTIONAL REGULATOR"/>
    <property type="match status" value="1"/>
</dbReference>
<comment type="caution">
    <text evidence="5">The sequence shown here is derived from an EMBL/GenBank/DDBJ whole genome shotgun (WGS) entry which is preliminary data.</text>
</comment>
<evidence type="ECO:0000256" key="2">
    <source>
        <dbReference type="ARBA" id="ARBA00023125"/>
    </source>
</evidence>
<dbReference type="OrthoDB" id="9783876at2"/>
<keyword evidence="6" id="KW-1185">Reference proteome</keyword>
<evidence type="ECO:0000256" key="1">
    <source>
        <dbReference type="ARBA" id="ARBA00023015"/>
    </source>
</evidence>
<name>A0A2N5EC92_9GAMM</name>
<dbReference type="PROSITE" id="PS00041">
    <property type="entry name" value="HTH_ARAC_FAMILY_1"/>
    <property type="match status" value="1"/>
</dbReference>
<evidence type="ECO:0000313" key="6">
    <source>
        <dbReference type="Proteomes" id="UP000234240"/>
    </source>
</evidence>
<sequence length="323" mass="35060">MVTDPLSDILSLLTPKTYIAGGFDFGGKWALQFEKHSGLKYFALVSGSAWLAVDSGQDPIKLEAGDCVLLPNGRRFLIAQDLAFEPVGIATLPEEDWNGGIATVNGGGETTMLGGHFGFAGEHIDLLLGSMPAILRLRDEDDKAGLRWALDRMRQELFGAQPGGKLVVQHLAHLMLVQALRLYLAHGVGNGVGWLFALSDKRIAAAVGAIHANPGNRWTLPELAQKAGMSRSKFAVRFKSISGASPIEYLTRWRMMIACHRLTSGTESVSRIALSLGYESDAAFSTAFRRVIGCSPRRYSSKNKSLNEAANEYFPPDEVLCLP</sequence>
<dbReference type="GO" id="GO:0043565">
    <property type="term" value="F:sequence-specific DNA binding"/>
    <property type="evidence" value="ECO:0007669"/>
    <property type="project" value="InterPro"/>
</dbReference>
<reference evidence="5 6" key="1">
    <citation type="submission" date="2017-12" db="EMBL/GenBank/DDBJ databases">
        <title>Characterization of six clinical isolates of Enterochimera gen. nov., a novel genus of the Yersiniaciae family and the three species Enterochimera arupensis sp. nov., Enterochimera coloradensis sp. nov, and Enterochimera californica sp. nov.</title>
        <authorList>
            <person name="Rossi A."/>
            <person name="Fisher M."/>
        </authorList>
    </citation>
    <scope>NUCLEOTIDE SEQUENCE [LARGE SCALE GENOMIC DNA]</scope>
    <source>
        <strain evidence="6">2015-Iso6</strain>
    </source>
</reference>
<evidence type="ECO:0000256" key="3">
    <source>
        <dbReference type="ARBA" id="ARBA00023163"/>
    </source>
</evidence>
<dbReference type="InterPro" id="IPR009057">
    <property type="entry name" value="Homeodomain-like_sf"/>
</dbReference>
<dbReference type="EMBL" id="PJZF01000004">
    <property type="protein sequence ID" value="PLR39748.1"/>
    <property type="molecule type" value="Genomic_DNA"/>
</dbReference>
<evidence type="ECO:0000259" key="4">
    <source>
        <dbReference type="PROSITE" id="PS01124"/>
    </source>
</evidence>
<evidence type="ECO:0000313" key="5">
    <source>
        <dbReference type="EMBL" id="PLR39748.1"/>
    </source>
</evidence>
<organism evidence="5 6">
    <name type="scientific">Chimaeribacter californicus</name>
    <dbReference type="NCBI Taxonomy" id="2060067"/>
    <lineage>
        <taxon>Bacteria</taxon>
        <taxon>Pseudomonadati</taxon>
        <taxon>Pseudomonadota</taxon>
        <taxon>Gammaproteobacteria</taxon>
        <taxon>Enterobacterales</taxon>
        <taxon>Yersiniaceae</taxon>
        <taxon>Chimaeribacter</taxon>
    </lineage>
</organism>
<dbReference type="InterPro" id="IPR032783">
    <property type="entry name" value="AraC_lig"/>
</dbReference>
<feature type="domain" description="HTH araC/xylS-type" evidence="4">
    <location>
        <begin position="204"/>
        <end position="302"/>
    </location>
</feature>
<accession>A0A2N5EC92</accession>